<accession>A0A9X4REA8</accession>
<keyword evidence="3" id="KW-1185">Reference proteome</keyword>
<dbReference type="InterPro" id="IPR007345">
    <property type="entry name" value="Polysacch_pyruvyl_Trfase"/>
</dbReference>
<dbReference type="EMBL" id="JANRHA010000008">
    <property type="protein sequence ID" value="MDG3015604.1"/>
    <property type="molecule type" value="Genomic_DNA"/>
</dbReference>
<dbReference type="AlphaFoldDB" id="A0A9X4REA8"/>
<organism evidence="2 3">
    <name type="scientific">Speluncibacter jeojiensis</name>
    <dbReference type="NCBI Taxonomy" id="2710754"/>
    <lineage>
        <taxon>Bacteria</taxon>
        <taxon>Bacillati</taxon>
        <taxon>Actinomycetota</taxon>
        <taxon>Actinomycetes</taxon>
        <taxon>Mycobacteriales</taxon>
        <taxon>Speluncibacteraceae</taxon>
        <taxon>Speluncibacter</taxon>
    </lineage>
</organism>
<reference evidence="2" key="1">
    <citation type="submission" date="2022-08" db="EMBL/GenBank/DDBJ databases">
        <title>Genome analysis of Corynebacteriales strain.</title>
        <authorList>
            <person name="Lee S.D."/>
        </authorList>
    </citation>
    <scope>NUCLEOTIDE SEQUENCE</scope>
    <source>
        <strain evidence="2">D3-21</strain>
    </source>
</reference>
<evidence type="ECO:0000259" key="1">
    <source>
        <dbReference type="Pfam" id="PF04230"/>
    </source>
</evidence>
<dbReference type="GO" id="GO:0016740">
    <property type="term" value="F:transferase activity"/>
    <property type="evidence" value="ECO:0007669"/>
    <property type="project" value="UniProtKB-KW"/>
</dbReference>
<comment type="caution">
    <text evidence="2">The sequence shown here is derived from an EMBL/GenBank/DDBJ whole genome shotgun (WGS) entry which is preliminary data.</text>
</comment>
<keyword evidence="2" id="KW-0808">Transferase</keyword>
<evidence type="ECO:0000313" key="2">
    <source>
        <dbReference type="EMBL" id="MDG3015604.1"/>
    </source>
</evidence>
<name>A0A9X4REA8_9ACTN</name>
<sequence>MSTPAPLADLVMQSRDLLSDVMGAAPTVALLDFPAYTNAGDSMIYLGEMAYLDALDRQVGYACSIRDYDRGALRARVPEGPILLQGGGNFGELWPHHQQFREQVIADFPDRPIVQLPQTMDFQPGAALERTRELYARHRDLTLLLRDRAGAERAAEWFPHQRVEFCPDLALGLGPLAPTRTPTHDVVLLKRTDKESVNDAAALNCGNHTVTQSDWELTGDTESRWNRLEALGGLLSLNRFTRRRTVGIHQRLYDQQANINLAAAIHNLSQGRIVVTDRLHAAVLAALLGKPVVATDNVSKKVSNIFRDYLGALPGCYFAEDLAEAGQIARTLLAPSGVPLPL</sequence>
<dbReference type="RefSeq" id="WP_332520124.1">
    <property type="nucleotide sequence ID" value="NZ_JANRHA010000008.1"/>
</dbReference>
<evidence type="ECO:0000313" key="3">
    <source>
        <dbReference type="Proteomes" id="UP001152755"/>
    </source>
</evidence>
<feature type="domain" description="Polysaccharide pyruvyl transferase" evidence="1">
    <location>
        <begin position="38"/>
        <end position="297"/>
    </location>
</feature>
<proteinExistence type="predicted"/>
<gene>
    <name evidence="2" type="ORF">NVS88_13670</name>
</gene>
<dbReference type="Pfam" id="PF04230">
    <property type="entry name" value="PS_pyruv_trans"/>
    <property type="match status" value="1"/>
</dbReference>
<dbReference type="Proteomes" id="UP001152755">
    <property type="component" value="Unassembled WGS sequence"/>
</dbReference>
<protein>
    <submittedName>
        <fullName evidence="2">Polysaccharide pyruvyl transferase family protein</fullName>
    </submittedName>
</protein>